<comment type="caution">
    <text evidence="4">The sequence shown here is derived from an EMBL/GenBank/DDBJ whole genome shotgun (WGS) entry which is preliminary data.</text>
</comment>
<evidence type="ECO:0000259" key="3">
    <source>
        <dbReference type="PROSITE" id="PS50977"/>
    </source>
</evidence>
<dbReference type="GO" id="GO:0000976">
    <property type="term" value="F:transcription cis-regulatory region binding"/>
    <property type="evidence" value="ECO:0007669"/>
    <property type="project" value="TreeGrafter"/>
</dbReference>
<keyword evidence="1 2" id="KW-0238">DNA-binding</keyword>
<keyword evidence="5" id="KW-1185">Reference proteome</keyword>
<feature type="domain" description="HTH tetR-type" evidence="3">
    <location>
        <begin position="37"/>
        <end position="97"/>
    </location>
</feature>
<evidence type="ECO:0000256" key="2">
    <source>
        <dbReference type="PROSITE-ProRule" id="PRU00335"/>
    </source>
</evidence>
<dbReference type="SUPFAM" id="SSF46689">
    <property type="entry name" value="Homeodomain-like"/>
    <property type="match status" value="1"/>
</dbReference>
<evidence type="ECO:0000313" key="5">
    <source>
        <dbReference type="Proteomes" id="UP000013201"/>
    </source>
</evidence>
<gene>
    <name evidence="4" type="ORF">EBBID32_29280</name>
</gene>
<dbReference type="InterPro" id="IPR001647">
    <property type="entry name" value="HTH_TetR"/>
</dbReference>
<dbReference type="InterPro" id="IPR050109">
    <property type="entry name" value="HTH-type_TetR-like_transc_reg"/>
</dbReference>
<dbReference type="Pfam" id="PF00440">
    <property type="entry name" value="TetR_N"/>
    <property type="match status" value="1"/>
</dbReference>
<feature type="DNA-binding region" description="H-T-H motif" evidence="2">
    <location>
        <begin position="60"/>
        <end position="79"/>
    </location>
</feature>
<accession>N1MPB1</accession>
<dbReference type="PANTHER" id="PTHR30055">
    <property type="entry name" value="HTH-TYPE TRANSCRIPTIONAL REGULATOR RUTR"/>
    <property type="match status" value="1"/>
</dbReference>
<proteinExistence type="predicted"/>
<dbReference type="GO" id="GO:0003700">
    <property type="term" value="F:DNA-binding transcription factor activity"/>
    <property type="evidence" value="ECO:0007669"/>
    <property type="project" value="TreeGrafter"/>
</dbReference>
<dbReference type="PANTHER" id="PTHR30055:SF226">
    <property type="entry name" value="HTH-TYPE TRANSCRIPTIONAL REGULATOR PKSA"/>
    <property type="match status" value="1"/>
</dbReference>
<protein>
    <submittedName>
        <fullName evidence="4">Transcriptional regulator, TetR family</fullName>
    </submittedName>
</protein>
<organism evidence="4 5">
    <name type="scientific">Sphingobium indicum BiD32</name>
    <dbReference type="NCBI Taxonomy" id="1301087"/>
    <lineage>
        <taxon>Bacteria</taxon>
        <taxon>Pseudomonadati</taxon>
        <taxon>Pseudomonadota</taxon>
        <taxon>Alphaproteobacteria</taxon>
        <taxon>Sphingomonadales</taxon>
        <taxon>Sphingomonadaceae</taxon>
        <taxon>Sphingobium</taxon>
    </lineage>
</organism>
<dbReference type="Proteomes" id="UP000013201">
    <property type="component" value="Unassembled WGS sequence"/>
</dbReference>
<dbReference type="PROSITE" id="PS50977">
    <property type="entry name" value="HTH_TETR_2"/>
    <property type="match status" value="1"/>
</dbReference>
<name>N1MPB1_9SPHN</name>
<dbReference type="Gene3D" id="1.10.357.10">
    <property type="entry name" value="Tetracycline Repressor, domain 2"/>
    <property type="match status" value="1"/>
</dbReference>
<dbReference type="AlphaFoldDB" id="N1MPB1"/>
<evidence type="ECO:0000313" key="4">
    <source>
        <dbReference type="EMBL" id="CCW18574.1"/>
    </source>
</evidence>
<sequence>MTVRVVPPPSIQHSCTRGSDTYGRAMVQKRRIGAESSETRARIVEAAEQVIRDEGYAAASSRRVALRAELPPSLVHYYFPTTDDLLLAVFRRGAEQSDTMIEQALASDDPVRALWRFFSDTSRTALAMEFVALANHRKAIRAEIARHSEAMRARQTECFERLLGDRLAQRGVSATGLSLLLASAGRALVMESGLGVAAGHADARQAVEQWLDDLLA</sequence>
<reference evidence="4 5" key="1">
    <citation type="submission" date="2013-03" db="EMBL/GenBank/DDBJ databases">
        <authorList>
            <person name="Le V."/>
        </authorList>
    </citation>
    <scope>NUCLEOTIDE SEQUENCE [LARGE SCALE GENOMIC DNA]</scope>
    <source>
        <strain evidence="4 5">BiD32</strain>
    </source>
</reference>
<dbReference type="InterPro" id="IPR009057">
    <property type="entry name" value="Homeodomain-like_sf"/>
</dbReference>
<dbReference type="EMBL" id="CAVK010000143">
    <property type="protein sequence ID" value="CCW18574.1"/>
    <property type="molecule type" value="Genomic_DNA"/>
</dbReference>
<evidence type="ECO:0000256" key="1">
    <source>
        <dbReference type="ARBA" id="ARBA00023125"/>
    </source>
</evidence>
<reference evidence="5" key="2">
    <citation type="submission" date="2013-04" db="EMBL/GenBank/DDBJ databases">
        <title>Bisphenol A degrading Sphingobium sp. strain BiD32.</title>
        <authorList>
            <person name="Nielsen J.L."/>
            <person name="Zhou N.A."/>
            <person name="Kjeldal H."/>
        </authorList>
    </citation>
    <scope>NUCLEOTIDE SEQUENCE [LARGE SCALE GENOMIC DNA]</scope>
    <source>
        <strain evidence="5">BiD32</strain>
    </source>
</reference>